<name>A0A9X2XA59_9HYPH</name>
<sequence length="65" mass="7041">MAISVSRLANVMRLLPRVAILAMAMWLPLMAMDGVRAGSDNIIVDNQRMSSGAGLVLMVSLQRAR</sequence>
<comment type="caution">
    <text evidence="1">The sequence shown here is derived from an EMBL/GenBank/DDBJ whole genome shotgun (WGS) entry which is preliminary data.</text>
</comment>
<accession>A0A9X2XA59</accession>
<reference evidence="1" key="1">
    <citation type="submission" date="2022-08" db="EMBL/GenBank/DDBJ databases">
        <title>Chelativorans sichuanense sp. nov., a paraffin oil-degrading bacterium isolated from a mixture of oil-based drill cuttings and paddy soil.</title>
        <authorList>
            <person name="Yu J."/>
            <person name="Liu H."/>
            <person name="Chen Q."/>
        </authorList>
    </citation>
    <scope>NUCLEOTIDE SEQUENCE</scope>
    <source>
        <strain evidence="1">SCAU 2101</strain>
    </source>
</reference>
<protein>
    <submittedName>
        <fullName evidence="1">Uncharacterized protein</fullName>
    </submittedName>
</protein>
<proteinExistence type="predicted"/>
<gene>
    <name evidence="1" type="ORF">NYR54_15095</name>
</gene>
<evidence type="ECO:0000313" key="1">
    <source>
        <dbReference type="EMBL" id="MCT8991603.1"/>
    </source>
</evidence>
<dbReference type="RefSeq" id="WP_261516534.1">
    <property type="nucleotide sequence ID" value="NZ_JAODNV010000017.1"/>
</dbReference>
<evidence type="ECO:0000313" key="2">
    <source>
        <dbReference type="Proteomes" id="UP001149009"/>
    </source>
</evidence>
<dbReference type="Proteomes" id="UP001149009">
    <property type="component" value="Unassembled WGS sequence"/>
</dbReference>
<dbReference type="EMBL" id="JAODNV010000017">
    <property type="protein sequence ID" value="MCT8991603.1"/>
    <property type="molecule type" value="Genomic_DNA"/>
</dbReference>
<keyword evidence="2" id="KW-1185">Reference proteome</keyword>
<organism evidence="1 2">
    <name type="scientific">Chelativorans petroleitrophicus</name>
    <dbReference type="NCBI Taxonomy" id="2975484"/>
    <lineage>
        <taxon>Bacteria</taxon>
        <taxon>Pseudomonadati</taxon>
        <taxon>Pseudomonadota</taxon>
        <taxon>Alphaproteobacteria</taxon>
        <taxon>Hyphomicrobiales</taxon>
        <taxon>Phyllobacteriaceae</taxon>
        <taxon>Chelativorans</taxon>
    </lineage>
</organism>
<dbReference type="AlphaFoldDB" id="A0A9X2XA59"/>